<evidence type="ECO:0000256" key="1">
    <source>
        <dbReference type="SAM" id="Phobius"/>
    </source>
</evidence>
<dbReference type="AlphaFoldDB" id="A0A645HA11"/>
<keyword evidence="1" id="KW-0812">Transmembrane</keyword>
<keyword evidence="1" id="KW-0472">Membrane</keyword>
<proteinExistence type="predicted"/>
<comment type="caution">
    <text evidence="2">The sequence shown here is derived from an EMBL/GenBank/DDBJ whole genome shotgun (WGS) entry which is preliminary data.</text>
</comment>
<protein>
    <submittedName>
        <fullName evidence="2">Uncharacterized protein</fullName>
    </submittedName>
</protein>
<organism evidence="2">
    <name type="scientific">bioreactor metagenome</name>
    <dbReference type="NCBI Taxonomy" id="1076179"/>
    <lineage>
        <taxon>unclassified sequences</taxon>
        <taxon>metagenomes</taxon>
        <taxon>ecological metagenomes</taxon>
    </lineage>
</organism>
<sequence>MFEKDKEKEIQINQILNIVKIASLAFPAIDSFNIILFISAIQSFFCNRAY</sequence>
<feature type="transmembrane region" description="Helical" evidence="1">
    <location>
        <begin position="21"/>
        <end position="45"/>
    </location>
</feature>
<dbReference type="EMBL" id="VSSQ01089708">
    <property type="protein sequence ID" value="MPN35871.1"/>
    <property type="molecule type" value="Genomic_DNA"/>
</dbReference>
<keyword evidence="1" id="KW-1133">Transmembrane helix</keyword>
<name>A0A645HA11_9ZZZZ</name>
<gene>
    <name evidence="2" type="ORF">SDC9_183373</name>
</gene>
<accession>A0A645HA11</accession>
<reference evidence="2" key="1">
    <citation type="submission" date="2019-08" db="EMBL/GenBank/DDBJ databases">
        <authorList>
            <person name="Kucharzyk K."/>
            <person name="Murdoch R.W."/>
            <person name="Higgins S."/>
            <person name="Loffler F."/>
        </authorList>
    </citation>
    <scope>NUCLEOTIDE SEQUENCE</scope>
</reference>
<evidence type="ECO:0000313" key="2">
    <source>
        <dbReference type="EMBL" id="MPN35871.1"/>
    </source>
</evidence>